<reference evidence="2 3" key="1">
    <citation type="submission" date="2017-09" db="EMBL/GenBank/DDBJ databases">
        <title>WGS assembly of Aquilegia coerulea Goldsmith.</title>
        <authorList>
            <person name="Hodges S."/>
            <person name="Kramer E."/>
            <person name="Nordborg M."/>
            <person name="Tomkins J."/>
            <person name="Borevitz J."/>
            <person name="Derieg N."/>
            <person name="Yan J."/>
            <person name="Mihaltcheva S."/>
            <person name="Hayes R.D."/>
            <person name="Rokhsar D."/>
        </authorList>
    </citation>
    <scope>NUCLEOTIDE SEQUENCE [LARGE SCALE GENOMIC DNA]</scope>
    <source>
        <strain evidence="3">cv. Goldsmith</strain>
    </source>
</reference>
<dbReference type="PANTHER" id="PTHR22778">
    <property type="entry name" value="OVARIAN CANCER GENE-2 PROTEIN-RELATED"/>
    <property type="match status" value="1"/>
</dbReference>
<organism evidence="2 3">
    <name type="scientific">Aquilegia coerulea</name>
    <name type="common">Rocky mountain columbine</name>
    <dbReference type="NCBI Taxonomy" id="218851"/>
    <lineage>
        <taxon>Eukaryota</taxon>
        <taxon>Viridiplantae</taxon>
        <taxon>Streptophyta</taxon>
        <taxon>Embryophyta</taxon>
        <taxon>Tracheophyta</taxon>
        <taxon>Spermatophyta</taxon>
        <taxon>Magnoliopsida</taxon>
        <taxon>Ranunculales</taxon>
        <taxon>Ranunculaceae</taxon>
        <taxon>Thalictroideae</taxon>
        <taxon>Aquilegia</taxon>
    </lineage>
</organism>
<dbReference type="OrthoDB" id="414698at2759"/>
<accession>A0A2G5CGK5</accession>
<protein>
    <recommendedName>
        <fullName evidence="1">Serine hydrolase domain-containing protein</fullName>
    </recommendedName>
</protein>
<dbReference type="InterPro" id="IPR029058">
    <property type="entry name" value="AB_hydrolase_fold"/>
</dbReference>
<gene>
    <name evidence="2" type="ORF">AQUCO_05600106v1</name>
</gene>
<dbReference type="Pfam" id="PF03959">
    <property type="entry name" value="FSH1"/>
    <property type="match status" value="2"/>
</dbReference>
<evidence type="ECO:0000259" key="1">
    <source>
        <dbReference type="Pfam" id="PF03959"/>
    </source>
</evidence>
<feature type="domain" description="Serine hydrolase" evidence="1">
    <location>
        <begin position="20"/>
        <end position="85"/>
    </location>
</feature>
<dbReference type="EMBL" id="KZ305073">
    <property type="protein sequence ID" value="PIA30422.1"/>
    <property type="molecule type" value="Genomic_DNA"/>
</dbReference>
<evidence type="ECO:0000313" key="2">
    <source>
        <dbReference type="EMBL" id="PIA30422.1"/>
    </source>
</evidence>
<feature type="domain" description="Serine hydrolase" evidence="1">
    <location>
        <begin position="87"/>
        <end position="164"/>
    </location>
</feature>
<dbReference type="SUPFAM" id="SSF53474">
    <property type="entry name" value="alpha/beta-Hydrolases"/>
    <property type="match status" value="1"/>
</dbReference>
<dbReference type="InParanoid" id="A0A2G5CGK5"/>
<dbReference type="STRING" id="218851.A0A2G5CGK5"/>
<dbReference type="InterPro" id="IPR005645">
    <property type="entry name" value="FSH-like_dom"/>
</dbReference>
<dbReference type="AlphaFoldDB" id="A0A2G5CGK5"/>
<dbReference type="Gene3D" id="3.40.50.1820">
    <property type="entry name" value="alpha/beta hydrolase"/>
    <property type="match status" value="2"/>
</dbReference>
<dbReference type="PANTHER" id="PTHR22778:SF51">
    <property type="entry name" value="DIHYDROFOLATE REDUCTASE"/>
    <property type="match status" value="1"/>
</dbReference>
<dbReference type="Proteomes" id="UP000230069">
    <property type="component" value="Unassembled WGS sequence"/>
</dbReference>
<proteinExistence type="predicted"/>
<sequence length="200" mass="22968">MALRLSILELKTYQWELKKKKPRFLCLHGFRTSAEIMQKQLTNWPESITEKMDLVFINAPNPAQRKSSVGNFFDPPYYKWFEYDEGATLTNVPKIKFLIIIGGGMVLNPALAEKAFVPPIKCPSVHLIGQRDYIRPHGNKLLECFVDPLVIRHPKGHVIPELDEKGSDTMQMFLEKIEKSLHINNTINGGIPNQTRRIQT</sequence>
<evidence type="ECO:0000313" key="3">
    <source>
        <dbReference type="Proteomes" id="UP000230069"/>
    </source>
</evidence>
<keyword evidence="3" id="KW-1185">Reference proteome</keyword>
<name>A0A2G5CGK5_AQUCA</name>